<feature type="region of interest" description="Disordered" evidence="1">
    <location>
        <begin position="117"/>
        <end position="139"/>
    </location>
</feature>
<sequence length="139" mass="15888">MSSFSQRHTIPFGLMNVQRITFDHNICNDAAKRNQLRTQSGENYAAAKGGEAAFADITARSFLERWRIHRKIAHLEDGEFQLRCCVVEEGKTRPGGEDDRKEGVTIDILKETRTMNNTSDIEESDNDRVYSHSMKLWPA</sequence>
<keyword evidence="3" id="KW-1185">Reference proteome</keyword>
<proteinExistence type="predicted"/>
<dbReference type="Proteomes" id="UP000015453">
    <property type="component" value="Unassembled WGS sequence"/>
</dbReference>
<name>S8CAK4_9LAMI</name>
<comment type="caution">
    <text evidence="2">The sequence shown here is derived from an EMBL/GenBank/DDBJ whole genome shotgun (WGS) entry which is preliminary data.</text>
</comment>
<gene>
    <name evidence="2" type="ORF">M569_10846</name>
</gene>
<evidence type="ECO:0000256" key="1">
    <source>
        <dbReference type="SAM" id="MobiDB-lite"/>
    </source>
</evidence>
<reference evidence="2 3" key="1">
    <citation type="journal article" date="2013" name="BMC Genomics">
        <title>The miniature genome of a carnivorous plant Genlisea aurea contains a low number of genes and short non-coding sequences.</title>
        <authorList>
            <person name="Leushkin E.V."/>
            <person name="Sutormin R.A."/>
            <person name="Nabieva E.R."/>
            <person name="Penin A.A."/>
            <person name="Kondrashov A.S."/>
            <person name="Logacheva M.D."/>
        </authorList>
    </citation>
    <scope>NUCLEOTIDE SEQUENCE [LARGE SCALE GENOMIC DNA]</scope>
</reference>
<dbReference type="AlphaFoldDB" id="S8CAK4"/>
<evidence type="ECO:0000313" key="2">
    <source>
        <dbReference type="EMBL" id="EPS63939.1"/>
    </source>
</evidence>
<evidence type="ECO:0000313" key="3">
    <source>
        <dbReference type="Proteomes" id="UP000015453"/>
    </source>
</evidence>
<protein>
    <submittedName>
        <fullName evidence="2">Uncharacterized protein</fullName>
    </submittedName>
</protein>
<dbReference type="EMBL" id="AUSU01005146">
    <property type="protein sequence ID" value="EPS63939.1"/>
    <property type="molecule type" value="Genomic_DNA"/>
</dbReference>
<accession>S8CAK4</accession>
<organism evidence="2 3">
    <name type="scientific">Genlisea aurea</name>
    <dbReference type="NCBI Taxonomy" id="192259"/>
    <lineage>
        <taxon>Eukaryota</taxon>
        <taxon>Viridiplantae</taxon>
        <taxon>Streptophyta</taxon>
        <taxon>Embryophyta</taxon>
        <taxon>Tracheophyta</taxon>
        <taxon>Spermatophyta</taxon>
        <taxon>Magnoliopsida</taxon>
        <taxon>eudicotyledons</taxon>
        <taxon>Gunneridae</taxon>
        <taxon>Pentapetalae</taxon>
        <taxon>asterids</taxon>
        <taxon>lamiids</taxon>
        <taxon>Lamiales</taxon>
        <taxon>Lentibulariaceae</taxon>
        <taxon>Genlisea</taxon>
    </lineage>
</organism>